<feature type="DNA-binding region" description="H-T-H motif" evidence="4">
    <location>
        <begin position="37"/>
        <end position="56"/>
    </location>
</feature>
<dbReference type="PROSITE" id="PS50977">
    <property type="entry name" value="HTH_TETR_2"/>
    <property type="match status" value="1"/>
</dbReference>
<dbReference type="EMBL" id="MVFC01000043">
    <property type="protein sequence ID" value="OON72059.1"/>
    <property type="molecule type" value="Genomic_DNA"/>
</dbReference>
<dbReference type="Proteomes" id="UP000190539">
    <property type="component" value="Unassembled WGS sequence"/>
</dbReference>
<dbReference type="InterPro" id="IPR009057">
    <property type="entry name" value="Homeodomain-like_sf"/>
</dbReference>
<evidence type="ECO:0000259" key="5">
    <source>
        <dbReference type="PROSITE" id="PS50977"/>
    </source>
</evidence>
<protein>
    <submittedName>
        <fullName evidence="6">TetR family transcriptional regulator</fullName>
    </submittedName>
</protein>
<accession>A0A1V4A0N4</accession>
<comment type="caution">
    <text evidence="6">The sequence shown here is derived from an EMBL/GenBank/DDBJ whole genome shotgun (WGS) entry which is preliminary data.</text>
</comment>
<dbReference type="STRING" id="83656.B1H18_31255"/>
<gene>
    <name evidence="6" type="ORF">B1H18_31255</name>
</gene>
<dbReference type="GO" id="GO:0000976">
    <property type="term" value="F:transcription cis-regulatory region binding"/>
    <property type="evidence" value="ECO:0007669"/>
    <property type="project" value="TreeGrafter"/>
</dbReference>
<evidence type="ECO:0000256" key="4">
    <source>
        <dbReference type="PROSITE-ProRule" id="PRU00335"/>
    </source>
</evidence>
<evidence type="ECO:0000256" key="1">
    <source>
        <dbReference type="ARBA" id="ARBA00023015"/>
    </source>
</evidence>
<dbReference type="PANTHER" id="PTHR30055:SF148">
    <property type="entry name" value="TETR-FAMILY TRANSCRIPTIONAL REGULATOR"/>
    <property type="match status" value="1"/>
</dbReference>
<proteinExistence type="predicted"/>
<dbReference type="SUPFAM" id="SSF48498">
    <property type="entry name" value="Tetracyclin repressor-like, C-terminal domain"/>
    <property type="match status" value="1"/>
</dbReference>
<dbReference type="RefSeq" id="WP_077973822.1">
    <property type="nucleotide sequence ID" value="NZ_CP045178.1"/>
</dbReference>
<dbReference type="PRINTS" id="PR00455">
    <property type="entry name" value="HTHTETR"/>
</dbReference>
<evidence type="ECO:0000313" key="7">
    <source>
        <dbReference type="Proteomes" id="UP000190539"/>
    </source>
</evidence>
<dbReference type="Gene3D" id="1.10.357.10">
    <property type="entry name" value="Tetracycline Repressor, domain 2"/>
    <property type="match status" value="1"/>
</dbReference>
<evidence type="ECO:0000256" key="3">
    <source>
        <dbReference type="ARBA" id="ARBA00023163"/>
    </source>
</evidence>
<dbReference type="Gene3D" id="1.10.10.60">
    <property type="entry name" value="Homeodomain-like"/>
    <property type="match status" value="1"/>
</dbReference>
<keyword evidence="3" id="KW-0804">Transcription</keyword>
<keyword evidence="1" id="KW-0805">Transcription regulation</keyword>
<organism evidence="6 7">
    <name type="scientific">Streptomyces tsukubensis</name>
    <dbReference type="NCBI Taxonomy" id="83656"/>
    <lineage>
        <taxon>Bacteria</taxon>
        <taxon>Bacillati</taxon>
        <taxon>Actinomycetota</taxon>
        <taxon>Actinomycetes</taxon>
        <taxon>Kitasatosporales</taxon>
        <taxon>Streptomycetaceae</taxon>
        <taxon>Streptomyces</taxon>
    </lineage>
</organism>
<dbReference type="InterPro" id="IPR050109">
    <property type="entry name" value="HTH-type_TetR-like_transc_reg"/>
</dbReference>
<dbReference type="InterPro" id="IPR011075">
    <property type="entry name" value="TetR_C"/>
</dbReference>
<dbReference type="SUPFAM" id="SSF46689">
    <property type="entry name" value="Homeodomain-like"/>
    <property type="match status" value="1"/>
</dbReference>
<dbReference type="Pfam" id="PF00440">
    <property type="entry name" value="TetR_N"/>
    <property type="match status" value="1"/>
</dbReference>
<dbReference type="PANTHER" id="PTHR30055">
    <property type="entry name" value="HTH-TYPE TRANSCRIPTIONAL REGULATOR RUTR"/>
    <property type="match status" value="1"/>
</dbReference>
<dbReference type="GO" id="GO:0003700">
    <property type="term" value="F:DNA-binding transcription factor activity"/>
    <property type="evidence" value="ECO:0007669"/>
    <property type="project" value="TreeGrafter"/>
</dbReference>
<dbReference type="Pfam" id="PF16859">
    <property type="entry name" value="TetR_C_11"/>
    <property type="match status" value="1"/>
</dbReference>
<dbReference type="InterPro" id="IPR001647">
    <property type="entry name" value="HTH_TetR"/>
</dbReference>
<keyword evidence="7" id="KW-1185">Reference proteome</keyword>
<reference evidence="6 7" key="1">
    <citation type="submission" date="2017-02" db="EMBL/GenBank/DDBJ databases">
        <title>Draft Genome Sequence of Streptomyces tsukubaensis F601, a Producer of the immunosuppressant tacrolimus FK506.</title>
        <authorList>
            <person name="Zong G."/>
            <person name="Zhong C."/>
            <person name="Fu J."/>
            <person name="Qin R."/>
            <person name="Cao G."/>
        </authorList>
    </citation>
    <scope>NUCLEOTIDE SEQUENCE [LARGE SCALE GENOMIC DNA]</scope>
    <source>
        <strain evidence="6 7">F601</strain>
    </source>
</reference>
<feature type="domain" description="HTH tetR-type" evidence="5">
    <location>
        <begin position="14"/>
        <end position="74"/>
    </location>
</feature>
<name>A0A1V4A0N4_9ACTN</name>
<keyword evidence="2 4" id="KW-0238">DNA-binding</keyword>
<dbReference type="OrthoDB" id="9796019at2"/>
<evidence type="ECO:0000313" key="6">
    <source>
        <dbReference type="EMBL" id="OON72059.1"/>
    </source>
</evidence>
<dbReference type="InterPro" id="IPR036271">
    <property type="entry name" value="Tet_transcr_reg_TetR-rel_C_sf"/>
</dbReference>
<dbReference type="AlphaFoldDB" id="A0A1V4A0N4"/>
<evidence type="ECO:0000256" key="2">
    <source>
        <dbReference type="ARBA" id="ARBA00023125"/>
    </source>
</evidence>
<sequence>MAERTDSDTTRRSERSRRAIYDSALELVGETGYGKLTIEAIAAHAGVGKQTIYRWWPSKADVLLEAFLDAAGRAADEGGGAALPDTGDIVADLRTVLRATVDEFNDPVFEAPYRALAAEGIANAGLGAEVTAKILEPRLRLFEQRLSAAAEAGQIASDVDPRMAVELIVAPLAQRWLRRTGPLDHIYADTLIDLALRGIGPRRV</sequence>